<keyword evidence="12" id="KW-1185">Reference proteome</keyword>
<proteinExistence type="inferred from homology"/>
<dbReference type="GO" id="GO:0051392">
    <property type="term" value="F:tRNA cytidine N4-acetyltransferase activity"/>
    <property type="evidence" value="ECO:0007669"/>
    <property type="project" value="UniProtKB-UniRule"/>
</dbReference>
<accession>A0A063Y276</accession>
<dbReference type="Gene3D" id="3.40.50.300">
    <property type="entry name" value="P-loop containing nucleotide triphosphate hydrolases"/>
    <property type="match status" value="1"/>
</dbReference>
<evidence type="ECO:0000256" key="3">
    <source>
        <dbReference type="ARBA" id="ARBA00022679"/>
    </source>
</evidence>
<protein>
    <recommendedName>
        <fullName evidence="9">tRNA(Met) cytidine acetyltransferase TmcA</fullName>
        <ecNumber evidence="9">2.3.1.193</ecNumber>
    </recommendedName>
</protein>
<dbReference type="GO" id="GO:0051391">
    <property type="term" value="P:tRNA acetylation"/>
    <property type="evidence" value="ECO:0007669"/>
    <property type="project" value="UniProtKB-UniRule"/>
</dbReference>
<dbReference type="Pfam" id="PF05127">
    <property type="entry name" value="NAT10_TcmA_helicase"/>
    <property type="match status" value="1"/>
</dbReference>
<comment type="caution">
    <text evidence="11">The sequence shown here is derived from an EMBL/GenBank/DDBJ whole genome shotgun (WGS) entry which is preliminary data.</text>
</comment>
<dbReference type="InterPro" id="IPR013562">
    <property type="entry name" value="TmcA/NAT10_N"/>
</dbReference>
<evidence type="ECO:0000256" key="5">
    <source>
        <dbReference type="ARBA" id="ARBA00022741"/>
    </source>
</evidence>
<dbReference type="Gene3D" id="3.40.50.11040">
    <property type="match status" value="1"/>
</dbReference>
<dbReference type="GO" id="GO:1990883">
    <property type="term" value="F:18S rRNA cytidine N-acetyltransferase activity"/>
    <property type="evidence" value="ECO:0007669"/>
    <property type="project" value="TreeGrafter"/>
</dbReference>
<dbReference type="Gene3D" id="1.20.120.890">
    <property type="entry name" value="tRNA(Met) cytidine acetyltransferase, tail domain"/>
    <property type="match status" value="1"/>
</dbReference>
<keyword evidence="8 9" id="KW-0012">Acyltransferase</keyword>
<feature type="binding site" evidence="9">
    <location>
        <position position="526"/>
    </location>
    <ligand>
        <name>acetyl-CoA</name>
        <dbReference type="ChEBI" id="CHEBI:57288"/>
    </ligand>
</feature>
<dbReference type="InterPro" id="IPR038321">
    <property type="entry name" value="TmcA_C_sf"/>
</dbReference>
<evidence type="ECO:0000313" key="12">
    <source>
        <dbReference type="Proteomes" id="UP000027318"/>
    </source>
</evidence>
<keyword evidence="5 9" id="KW-0547">Nucleotide-binding</keyword>
<dbReference type="GO" id="GO:0005737">
    <property type="term" value="C:cytoplasm"/>
    <property type="evidence" value="ECO:0007669"/>
    <property type="project" value="UniProtKB-SubCell"/>
</dbReference>
<organism evidence="11 12">
    <name type="scientific">Nitrincola lacisaponensis</name>
    <dbReference type="NCBI Taxonomy" id="267850"/>
    <lineage>
        <taxon>Bacteria</taxon>
        <taxon>Pseudomonadati</taxon>
        <taxon>Pseudomonadota</taxon>
        <taxon>Gammaproteobacteria</taxon>
        <taxon>Oceanospirillales</taxon>
        <taxon>Oceanospirillaceae</taxon>
        <taxon>Nitrincola</taxon>
    </lineage>
</organism>
<evidence type="ECO:0000256" key="1">
    <source>
        <dbReference type="ARBA" id="ARBA00022490"/>
    </source>
</evidence>
<dbReference type="Pfam" id="PF08351">
    <property type="entry name" value="TmcA_N"/>
    <property type="match status" value="1"/>
</dbReference>
<dbReference type="InterPro" id="IPR032672">
    <property type="entry name" value="TmcA/NAT10/Kre33"/>
</dbReference>
<keyword evidence="3 9" id="KW-0808">Transferase</keyword>
<feature type="binding site" evidence="9">
    <location>
        <position position="163"/>
    </location>
    <ligand>
        <name>ATP</name>
        <dbReference type="ChEBI" id="CHEBI:30616"/>
    </ligand>
</feature>
<dbReference type="PATRIC" id="fig|267850.7.peg.2362"/>
<dbReference type="AlphaFoldDB" id="A0A063Y276"/>
<dbReference type="OrthoDB" id="5578851at2"/>
<keyword evidence="1 9" id="KW-0963">Cytoplasm</keyword>
<dbReference type="InterPro" id="IPR016181">
    <property type="entry name" value="Acyl_CoA_acyltransferase"/>
</dbReference>
<dbReference type="GO" id="GO:0000049">
    <property type="term" value="F:tRNA binding"/>
    <property type="evidence" value="ECO:0007669"/>
    <property type="project" value="UniProtKB-UniRule"/>
</dbReference>
<keyword evidence="7 9" id="KW-0694">RNA-binding</keyword>
<evidence type="ECO:0000256" key="6">
    <source>
        <dbReference type="ARBA" id="ARBA00022840"/>
    </source>
</evidence>
<comment type="similarity">
    <text evidence="9">Belongs to the TmcA family.</text>
</comment>
<dbReference type="InterPro" id="IPR000182">
    <property type="entry name" value="GNAT_dom"/>
</dbReference>
<comment type="function">
    <text evidence="9">Catalyzes the formation of N(4)-acetylcytidine (ac(4)C) at the wobble position of tRNA(Met), by using acetyl-CoA as an acetyl donor and ATP (or GTP).</text>
</comment>
<keyword evidence="4 9" id="KW-0819">tRNA processing</keyword>
<dbReference type="EMBL" id="JMSZ01000032">
    <property type="protein sequence ID" value="KDE39265.1"/>
    <property type="molecule type" value="Genomic_DNA"/>
</dbReference>
<dbReference type="GO" id="GO:1904812">
    <property type="term" value="P:rRNA acetylation involved in maturation of SSU-rRNA"/>
    <property type="evidence" value="ECO:0007669"/>
    <property type="project" value="TreeGrafter"/>
</dbReference>
<dbReference type="Gene3D" id="3.40.630.30">
    <property type="match status" value="1"/>
</dbReference>
<evidence type="ECO:0000256" key="8">
    <source>
        <dbReference type="ARBA" id="ARBA00023315"/>
    </source>
</evidence>
<dbReference type="PROSITE" id="PS51186">
    <property type="entry name" value="GNAT"/>
    <property type="match status" value="1"/>
</dbReference>
<comment type="catalytic activity">
    <reaction evidence="9">
        <text>cytidine(34) in elongator tRNA(Met) + acetyl-CoA + ATP + H2O = N(4)-acetylcytidine(34) in elongator tRNA(Met) + ADP + phosphate + CoA + H(+)</text>
        <dbReference type="Rhea" id="RHEA:43788"/>
        <dbReference type="Rhea" id="RHEA-COMP:10693"/>
        <dbReference type="Rhea" id="RHEA-COMP:10694"/>
        <dbReference type="ChEBI" id="CHEBI:15377"/>
        <dbReference type="ChEBI" id="CHEBI:15378"/>
        <dbReference type="ChEBI" id="CHEBI:30616"/>
        <dbReference type="ChEBI" id="CHEBI:43474"/>
        <dbReference type="ChEBI" id="CHEBI:57287"/>
        <dbReference type="ChEBI" id="CHEBI:57288"/>
        <dbReference type="ChEBI" id="CHEBI:74900"/>
        <dbReference type="ChEBI" id="CHEBI:82748"/>
        <dbReference type="ChEBI" id="CHEBI:456216"/>
        <dbReference type="EC" id="2.3.1.193"/>
    </reaction>
</comment>
<evidence type="ECO:0000256" key="9">
    <source>
        <dbReference type="HAMAP-Rule" id="MF_01886"/>
    </source>
</evidence>
<sequence length="700" mass="77471">MSLSASRHLHRQFTWLQTCAETAEADLCACLRQRPEVEVTLLISDQSRAGFPPIASRQAAEWLGRETDRVILDAFAGFNPNAFAQICGTLKGGGELILLSPEASAWPGYADPEYAALRGSRYQSMVFPGYFLQRLVSQLASPWPPTCVPETRFCEPPYLSQQQAHLVEQLVADFSTTALTAVITADRGRGKTASLGLALSQLLTEQSLKVVVTAPSRAAVDALFSALLRQCPDGRFVGSGFDHPRLQVRFYPPAVLLQKSPEADLVIVDEAAAIPVSLLQSIRQLCSRQWFATTLHGYEGNGRGFELRFLSSLAAQVPGWKRYCLTDPVRWASGDPLEALSYRVLLLDAEPPLLPEPDTLPAADVTVAYQSIGVRELLADERLLRQVFGLLIAAHYRTTPNDLRQLLDSPDLQIRVLSWQSQPLAVALLVDEGPVPEALIEPIWGGYRRPGGDLIPQTLLSREGLRSAARLRGWRVMRIAVHPQWQARGLGGQLLTAVANEATELGLDFCGASFAASEALLRFWQRYHYVPLRLGERCDRVTAGWPLLVFRALSVAAEQVALSAQQLFARRLALRLDQPELQQQGAFVQRCLAVLPQPDSLASADPEALYGFAFQQRSLEDSMLVLRDWLRSAKLMKAVQELSYADQALLMGRVWQLHSAGQVAEASAIQGKQAQLQRLRHLVAELLDVERQMDQEYSEC</sequence>
<dbReference type="CDD" id="cd04301">
    <property type="entry name" value="NAT_SF"/>
    <property type="match status" value="1"/>
</dbReference>
<dbReference type="InterPro" id="IPR007807">
    <property type="entry name" value="TcmA/NAT10_helicase"/>
</dbReference>
<dbReference type="HAMAP" id="MF_01886">
    <property type="entry name" value="tRNA_acetyltr_TmcA"/>
    <property type="match status" value="1"/>
</dbReference>
<dbReference type="EC" id="2.3.1.193" evidence="9"/>
<dbReference type="InterPro" id="IPR024914">
    <property type="entry name" value="tRNA_acetyltr_TmcA"/>
</dbReference>
<dbReference type="STRING" id="267850.ADINL_2394"/>
<dbReference type="PANTHER" id="PTHR10925:SF5">
    <property type="entry name" value="RNA CYTIDINE ACETYLTRANSFERASE"/>
    <property type="match status" value="1"/>
</dbReference>
<dbReference type="PANTHER" id="PTHR10925">
    <property type="entry name" value="N-ACETYLTRANSFERASE 10"/>
    <property type="match status" value="1"/>
</dbReference>
<gene>
    <name evidence="9" type="primary">tmcA</name>
    <name evidence="11" type="ORF">ADINL_2394</name>
</gene>
<keyword evidence="2 9" id="KW-0820">tRNA-binding</keyword>
<evidence type="ECO:0000313" key="11">
    <source>
        <dbReference type="EMBL" id="KDE39265.1"/>
    </source>
</evidence>
<feature type="binding site" evidence="9">
    <location>
        <begin position="479"/>
        <end position="481"/>
    </location>
    <ligand>
        <name>acetyl-CoA</name>
        <dbReference type="ChEBI" id="CHEBI:57288"/>
    </ligand>
</feature>
<comment type="subcellular location">
    <subcellularLocation>
        <location evidence="9">Cytoplasm</location>
    </subcellularLocation>
</comment>
<dbReference type="InterPro" id="IPR027417">
    <property type="entry name" value="P-loop_NTPase"/>
</dbReference>
<evidence type="ECO:0000256" key="7">
    <source>
        <dbReference type="ARBA" id="ARBA00022884"/>
    </source>
</evidence>
<reference evidence="11 12" key="1">
    <citation type="journal article" date="2005" name="Int. J. Syst. Evol. Microbiol.">
        <title>Nitrincola lacisaponensis gen. nov., sp. nov., a novel alkaliphilic bacterium isolated from an alkaline, saline lake.</title>
        <authorList>
            <person name="Dimitriu P.A."/>
            <person name="Shukla S.K."/>
            <person name="Conradt J."/>
            <person name="Marquez M.C."/>
            <person name="Ventosa A."/>
            <person name="Maglia A."/>
            <person name="Peyton B.M."/>
            <person name="Pinkart H.C."/>
            <person name="Mormile M.R."/>
        </authorList>
    </citation>
    <scope>NUCLEOTIDE SEQUENCE [LARGE SCALE GENOMIC DNA]</scope>
    <source>
        <strain evidence="11 12">4CA</strain>
    </source>
</reference>
<dbReference type="SUPFAM" id="SSF55729">
    <property type="entry name" value="Acyl-CoA N-acyltransferases (Nat)"/>
    <property type="match status" value="1"/>
</dbReference>
<evidence type="ECO:0000256" key="4">
    <source>
        <dbReference type="ARBA" id="ARBA00022694"/>
    </source>
</evidence>
<dbReference type="GO" id="GO:0005524">
    <property type="term" value="F:ATP binding"/>
    <property type="evidence" value="ECO:0007669"/>
    <property type="project" value="UniProtKB-UniRule"/>
</dbReference>
<dbReference type="Proteomes" id="UP000027318">
    <property type="component" value="Unassembled WGS sequence"/>
</dbReference>
<comment type="caution">
    <text evidence="9">Lacks conserved residue(s) required for the propagation of feature annotation.</text>
</comment>
<dbReference type="SUPFAM" id="SSF52540">
    <property type="entry name" value="P-loop containing nucleoside triphosphate hydrolases"/>
    <property type="match status" value="1"/>
</dbReference>
<evidence type="ECO:0000259" key="10">
    <source>
        <dbReference type="PROSITE" id="PS51186"/>
    </source>
</evidence>
<evidence type="ECO:0000256" key="2">
    <source>
        <dbReference type="ARBA" id="ARBA00022555"/>
    </source>
</evidence>
<keyword evidence="6 9" id="KW-0067">ATP-binding</keyword>
<dbReference type="Pfam" id="PF13718">
    <property type="entry name" value="GNAT_acetyltr_2"/>
    <property type="match status" value="1"/>
</dbReference>
<feature type="domain" description="N-acetyltransferase" evidence="10">
    <location>
        <begin position="412"/>
        <end position="554"/>
    </location>
</feature>
<dbReference type="RefSeq" id="WP_036548167.1">
    <property type="nucleotide sequence ID" value="NZ_JMSZ01000032.1"/>
</dbReference>
<dbReference type="GO" id="GO:0002101">
    <property type="term" value="P:tRNA wobble cytosine modification"/>
    <property type="evidence" value="ECO:0007669"/>
    <property type="project" value="UniProtKB-UniRule"/>
</dbReference>
<feature type="binding site" evidence="9">
    <location>
        <position position="330"/>
    </location>
    <ligand>
        <name>ATP</name>
        <dbReference type="ChEBI" id="CHEBI:30616"/>
    </ligand>
</feature>
<name>A0A063Y276_9GAMM</name>